<dbReference type="InterPro" id="IPR006121">
    <property type="entry name" value="HMA_dom"/>
</dbReference>
<evidence type="ECO:0000313" key="2">
    <source>
        <dbReference type="EMBL" id="MCL9809038.1"/>
    </source>
</evidence>
<dbReference type="PROSITE" id="PS50846">
    <property type="entry name" value="HMA_2"/>
    <property type="match status" value="1"/>
</dbReference>
<dbReference type="InterPro" id="IPR036163">
    <property type="entry name" value="HMA_dom_sf"/>
</dbReference>
<sequence length="73" mass="8391">MKTNQFKTNINCSSCIAKVTPFLNALLGENQWEVDTTNKNKILTVKTENVEDQKIIEEVEKAGFKIEYLPEEQ</sequence>
<dbReference type="Proteomes" id="UP001317191">
    <property type="component" value="Unassembled WGS sequence"/>
</dbReference>
<protein>
    <submittedName>
        <fullName evidence="2">Heavy-metal-associated domain-containing protein</fullName>
    </submittedName>
</protein>
<proteinExistence type="predicted"/>
<dbReference type="CDD" id="cd00371">
    <property type="entry name" value="HMA"/>
    <property type="match status" value="1"/>
</dbReference>
<dbReference type="SUPFAM" id="SSF55008">
    <property type="entry name" value="HMA, heavy metal-associated domain"/>
    <property type="match status" value="1"/>
</dbReference>
<evidence type="ECO:0000313" key="3">
    <source>
        <dbReference type="Proteomes" id="UP001317191"/>
    </source>
</evidence>
<accession>A0ABT0TQ90</accession>
<dbReference type="Gene3D" id="3.30.70.100">
    <property type="match status" value="1"/>
</dbReference>
<name>A0ABT0TQ90_9FLAO</name>
<dbReference type="EMBL" id="JAMLJM010000004">
    <property type="protein sequence ID" value="MCL9809038.1"/>
    <property type="molecule type" value="Genomic_DNA"/>
</dbReference>
<gene>
    <name evidence="2" type="ORF">NAT50_06675</name>
</gene>
<reference evidence="2 3" key="1">
    <citation type="submission" date="2022-05" db="EMBL/GenBank/DDBJ databases">
        <title>Flavobacterium sp., isolated from activated sludge.</title>
        <authorList>
            <person name="Ran Q."/>
        </authorList>
    </citation>
    <scope>NUCLEOTIDE SEQUENCE [LARGE SCALE GENOMIC DNA]</scope>
    <source>
        <strain evidence="2 3">HXWNR70</strain>
    </source>
</reference>
<comment type="caution">
    <text evidence="2">The sequence shown here is derived from an EMBL/GenBank/DDBJ whole genome shotgun (WGS) entry which is preliminary data.</text>
</comment>
<dbReference type="RefSeq" id="WP_250592447.1">
    <property type="nucleotide sequence ID" value="NZ_JAMLJM010000004.1"/>
</dbReference>
<feature type="domain" description="HMA" evidence="1">
    <location>
        <begin position="1"/>
        <end position="67"/>
    </location>
</feature>
<keyword evidence="3" id="KW-1185">Reference proteome</keyword>
<organism evidence="2 3">
    <name type="scientific">Flavobacterium luminosum</name>
    <dbReference type="NCBI Taxonomy" id="2949086"/>
    <lineage>
        <taxon>Bacteria</taxon>
        <taxon>Pseudomonadati</taxon>
        <taxon>Bacteroidota</taxon>
        <taxon>Flavobacteriia</taxon>
        <taxon>Flavobacteriales</taxon>
        <taxon>Flavobacteriaceae</taxon>
        <taxon>Flavobacterium</taxon>
    </lineage>
</organism>
<evidence type="ECO:0000259" key="1">
    <source>
        <dbReference type="PROSITE" id="PS50846"/>
    </source>
</evidence>